<comment type="caution">
    <text evidence="1">The sequence shown here is derived from an EMBL/GenBank/DDBJ whole genome shotgun (WGS) entry which is preliminary data.</text>
</comment>
<keyword evidence="2" id="KW-1185">Reference proteome</keyword>
<dbReference type="EMBL" id="JBHULC010000021">
    <property type="protein sequence ID" value="MFD2522553.1"/>
    <property type="molecule type" value="Genomic_DNA"/>
</dbReference>
<name>A0ABW5JAB7_9BACT</name>
<evidence type="ECO:0000313" key="1">
    <source>
        <dbReference type="EMBL" id="MFD2522553.1"/>
    </source>
</evidence>
<reference evidence="2" key="1">
    <citation type="journal article" date="2019" name="Int. J. Syst. Evol. Microbiol.">
        <title>The Global Catalogue of Microorganisms (GCM) 10K type strain sequencing project: providing services to taxonomists for standard genome sequencing and annotation.</title>
        <authorList>
            <consortium name="The Broad Institute Genomics Platform"/>
            <consortium name="The Broad Institute Genome Sequencing Center for Infectious Disease"/>
            <person name="Wu L."/>
            <person name="Ma J."/>
        </authorList>
    </citation>
    <scope>NUCLEOTIDE SEQUENCE [LARGE SCALE GENOMIC DNA]</scope>
    <source>
        <strain evidence="2">KCTC 52344</strain>
    </source>
</reference>
<protein>
    <recommendedName>
        <fullName evidence="3">AlgX/AlgJ SGNH hydrolase-like domain-containing protein</fullName>
    </recommendedName>
</protein>
<accession>A0ABW5JAB7</accession>
<organism evidence="1 2">
    <name type="scientific">Emticicia soli</name>
    <dbReference type="NCBI Taxonomy" id="2027878"/>
    <lineage>
        <taxon>Bacteria</taxon>
        <taxon>Pseudomonadati</taxon>
        <taxon>Bacteroidota</taxon>
        <taxon>Cytophagia</taxon>
        <taxon>Cytophagales</taxon>
        <taxon>Leadbetterellaceae</taxon>
        <taxon>Emticicia</taxon>
    </lineage>
</organism>
<evidence type="ECO:0008006" key="3">
    <source>
        <dbReference type="Google" id="ProtNLM"/>
    </source>
</evidence>
<sequence>MNQKIIKYTALIVFSVLWLLGFSPHIAKWLYKKDLVKDDYRYGDLYRFSNLPQFRVAKETCPEPDMPITQPNTTLYLIGDSFTEEGRIEARDFVSGGFERFFIGAQPFVKLDKTKKNILIIETVERHFRERFAEPYKNLTIGEPNTQQAVKALAKEAKSSFWYSSERHESVLFSSDFFLSIKELKAMLNYNLFNRTDSNVVVSKDKKHIFYELDAKPSGITSSFDKISDKEILRLVENVNKTYDFYKKNGFDEVYLTIAPNKSAILGTELGEYNHLIERIQQSPALRMPFIDVYTPISTSKKMLYDAGDTHWNCQGKQIWVNAVNQKL</sequence>
<proteinExistence type="predicted"/>
<gene>
    <name evidence="1" type="ORF">ACFSR2_16765</name>
</gene>
<evidence type="ECO:0000313" key="2">
    <source>
        <dbReference type="Proteomes" id="UP001597510"/>
    </source>
</evidence>
<dbReference type="RefSeq" id="WP_340237521.1">
    <property type="nucleotide sequence ID" value="NZ_JBBEWC010000008.1"/>
</dbReference>
<dbReference type="Proteomes" id="UP001597510">
    <property type="component" value="Unassembled WGS sequence"/>
</dbReference>